<dbReference type="AlphaFoldDB" id="A0A1F6C421"/>
<accession>A0A1F6C421</accession>
<protein>
    <recommendedName>
        <fullName evidence="3">DUF4325 domain-containing protein</fullName>
    </recommendedName>
</protein>
<evidence type="ECO:0008006" key="3">
    <source>
        <dbReference type="Google" id="ProtNLM"/>
    </source>
</evidence>
<evidence type="ECO:0000313" key="1">
    <source>
        <dbReference type="EMBL" id="OGG43772.1"/>
    </source>
</evidence>
<evidence type="ECO:0000313" key="2">
    <source>
        <dbReference type="Proteomes" id="UP000178606"/>
    </source>
</evidence>
<dbReference type="EMBL" id="MFKF01000426">
    <property type="protein sequence ID" value="OGG43772.1"/>
    <property type="molecule type" value="Genomic_DNA"/>
</dbReference>
<comment type="caution">
    <text evidence="1">The sequence shown here is derived from an EMBL/GenBank/DDBJ whole genome shotgun (WGS) entry which is preliminary data.</text>
</comment>
<organism evidence="1 2">
    <name type="scientific">Handelsmanbacteria sp. (strain RIFCSPLOWO2_12_FULL_64_10)</name>
    <dbReference type="NCBI Taxonomy" id="1817868"/>
    <lineage>
        <taxon>Bacteria</taxon>
        <taxon>Candidatus Handelsmaniibacteriota</taxon>
    </lineage>
</organism>
<dbReference type="Proteomes" id="UP000178606">
    <property type="component" value="Unassembled WGS sequence"/>
</dbReference>
<name>A0A1F6C421_HANXR</name>
<proteinExistence type="predicted"/>
<dbReference type="InterPro" id="IPR036390">
    <property type="entry name" value="WH_DNA-bd_sf"/>
</dbReference>
<gene>
    <name evidence="1" type="ORF">A3F84_13410</name>
</gene>
<sequence>MLHKSSPFILTAPNGILTGRDKGEKVLNQAMDHLRAIEFETVVPLDFGQVEFIDISCADEFLARLLMRIGSGELGTRFVFIQGVNPSVRETVEAVLRLRGLTALLKEDHRVVVVGDLKRPMRETLDVLIQKKQVTSSDVATALDKNVNIVCNRLNALQRLGLICRVRDGSVPGGGRQYYYESIV</sequence>
<dbReference type="SUPFAM" id="SSF46785">
    <property type="entry name" value="Winged helix' DNA-binding domain"/>
    <property type="match status" value="1"/>
</dbReference>
<reference evidence="1 2" key="1">
    <citation type="journal article" date="2016" name="Nat. Commun.">
        <title>Thousands of microbial genomes shed light on interconnected biogeochemical processes in an aquifer system.</title>
        <authorList>
            <person name="Anantharaman K."/>
            <person name="Brown C.T."/>
            <person name="Hug L.A."/>
            <person name="Sharon I."/>
            <person name="Castelle C.J."/>
            <person name="Probst A.J."/>
            <person name="Thomas B.C."/>
            <person name="Singh A."/>
            <person name="Wilkins M.J."/>
            <person name="Karaoz U."/>
            <person name="Brodie E.L."/>
            <person name="Williams K.H."/>
            <person name="Hubbard S.S."/>
            <person name="Banfield J.F."/>
        </authorList>
    </citation>
    <scope>NUCLEOTIDE SEQUENCE [LARGE SCALE GENOMIC DNA]</scope>
    <source>
        <strain evidence="2">RIFCSPLOWO2_12_FULL_64_10</strain>
    </source>
</reference>